<organism evidence="2 3">
    <name type="scientific">Raoultibacter timonensis</name>
    <dbReference type="NCBI Taxonomy" id="1907662"/>
    <lineage>
        <taxon>Bacteria</taxon>
        <taxon>Bacillati</taxon>
        <taxon>Actinomycetota</taxon>
        <taxon>Coriobacteriia</taxon>
        <taxon>Eggerthellales</taxon>
        <taxon>Eggerthellaceae</taxon>
        <taxon>Raoultibacter</taxon>
    </lineage>
</organism>
<proteinExistence type="predicted"/>
<gene>
    <name evidence="2" type="ORF">CE91St30_12520</name>
</gene>
<evidence type="ECO:0000313" key="3">
    <source>
        <dbReference type="Proteomes" id="UP001320544"/>
    </source>
</evidence>
<keyword evidence="1" id="KW-0472">Membrane</keyword>
<dbReference type="RefSeq" id="WP_244412175.1">
    <property type="nucleotide sequence ID" value="NZ_AP025564.1"/>
</dbReference>
<dbReference type="Pfam" id="PF20040">
    <property type="entry name" value="DUF6442"/>
    <property type="match status" value="1"/>
</dbReference>
<dbReference type="EMBL" id="AP025564">
    <property type="protein sequence ID" value="BDE95919.1"/>
    <property type="molecule type" value="Genomic_DNA"/>
</dbReference>
<dbReference type="Proteomes" id="UP001320544">
    <property type="component" value="Chromosome"/>
</dbReference>
<reference evidence="2 3" key="1">
    <citation type="submission" date="2022-01" db="EMBL/GenBank/DDBJ databases">
        <title>Novel bile acid biosynthetic pathways are enriched in the microbiome of centenarians.</title>
        <authorList>
            <person name="Sato Y."/>
            <person name="Atarashi K."/>
            <person name="Plichta R.D."/>
            <person name="Arai Y."/>
            <person name="Sasajima S."/>
            <person name="Kearney M.S."/>
            <person name="Suda W."/>
            <person name="Takeshita K."/>
            <person name="Sasaki T."/>
            <person name="Okamoto S."/>
            <person name="Skelly N.A."/>
            <person name="Okamura Y."/>
            <person name="Vlamakis H."/>
            <person name="Li Y."/>
            <person name="Tanoue T."/>
            <person name="Takei H."/>
            <person name="Nittono H."/>
            <person name="Narushima S."/>
            <person name="Irie J."/>
            <person name="Itoh H."/>
            <person name="Moriya K."/>
            <person name="Sugiura Y."/>
            <person name="Suematsu M."/>
            <person name="Moritoki N."/>
            <person name="Shibata S."/>
            <person name="Littman R.D."/>
            <person name="Fischbach A.M."/>
            <person name="Uwamino Y."/>
            <person name="Inoue T."/>
            <person name="Honda A."/>
            <person name="Hattori M."/>
            <person name="Murai T."/>
            <person name="Xavier J.R."/>
            <person name="Hirose N."/>
            <person name="Honda K."/>
        </authorList>
    </citation>
    <scope>NUCLEOTIDE SEQUENCE [LARGE SCALE GENOMIC DNA]</scope>
    <source>
        <strain evidence="2 3">CE91-St30</strain>
    </source>
</reference>
<keyword evidence="1" id="KW-0812">Transmembrane</keyword>
<feature type="transmembrane region" description="Helical" evidence="1">
    <location>
        <begin position="74"/>
        <end position="92"/>
    </location>
</feature>
<evidence type="ECO:0000313" key="2">
    <source>
        <dbReference type="EMBL" id="BDE95919.1"/>
    </source>
</evidence>
<sequence length="125" mass="13963">MAPVEHEPAVQGSEAFMDKEEILEKSRKEYGIADERERQNETRAASVGMWVTFAIAVVYAQVKSFLFGQPANDIMGLAFFGASATFLMYFRYSRYRAHLAGGIIFALGGLLFLVAYILRLNGIDI</sequence>
<feature type="transmembrane region" description="Helical" evidence="1">
    <location>
        <begin position="44"/>
        <end position="62"/>
    </location>
</feature>
<dbReference type="InterPro" id="IPR045620">
    <property type="entry name" value="DUF6442"/>
</dbReference>
<keyword evidence="3" id="KW-1185">Reference proteome</keyword>
<protein>
    <submittedName>
        <fullName evidence="2">Uncharacterized protein</fullName>
    </submittedName>
</protein>
<accession>A0ABM7WI26</accession>
<keyword evidence="1" id="KW-1133">Transmembrane helix</keyword>
<feature type="transmembrane region" description="Helical" evidence="1">
    <location>
        <begin position="99"/>
        <end position="118"/>
    </location>
</feature>
<name>A0ABM7WI26_9ACTN</name>
<evidence type="ECO:0000256" key="1">
    <source>
        <dbReference type="SAM" id="Phobius"/>
    </source>
</evidence>